<feature type="compositionally biased region" description="Polar residues" evidence="1">
    <location>
        <begin position="215"/>
        <end position="229"/>
    </location>
</feature>
<dbReference type="STRING" id="571913.VV02_22215"/>
<dbReference type="AlphaFoldDB" id="A0A0K1JMJ4"/>
<evidence type="ECO:0000256" key="2">
    <source>
        <dbReference type="SAM" id="Phobius"/>
    </source>
</evidence>
<proteinExistence type="predicted"/>
<feature type="transmembrane region" description="Helical" evidence="2">
    <location>
        <begin position="375"/>
        <end position="397"/>
    </location>
</feature>
<dbReference type="KEGG" id="lmoi:VV02_22215"/>
<feature type="transmembrane region" description="Helical" evidence="2">
    <location>
        <begin position="403"/>
        <end position="421"/>
    </location>
</feature>
<evidence type="ECO:0000256" key="1">
    <source>
        <dbReference type="SAM" id="MobiDB-lite"/>
    </source>
</evidence>
<keyword evidence="2" id="KW-0472">Membrane</keyword>
<organism evidence="3 4">
    <name type="scientific">Luteipulveratus mongoliensis</name>
    <dbReference type="NCBI Taxonomy" id="571913"/>
    <lineage>
        <taxon>Bacteria</taxon>
        <taxon>Bacillati</taxon>
        <taxon>Actinomycetota</taxon>
        <taxon>Actinomycetes</taxon>
        <taxon>Micrococcales</taxon>
        <taxon>Dermacoccaceae</taxon>
        <taxon>Luteipulveratus</taxon>
    </lineage>
</organism>
<dbReference type="EMBL" id="CP011112">
    <property type="protein sequence ID" value="AKU17942.1"/>
    <property type="molecule type" value="Genomic_DNA"/>
</dbReference>
<feature type="transmembrane region" description="Helical" evidence="2">
    <location>
        <begin position="34"/>
        <end position="54"/>
    </location>
</feature>
<feature type="transmembrane region" description="Helical" evidence="2">
    <location>
        <begin position="61"/>
        <end position="81"/>
    </location>
</feature>
<evidence type="ECO:0000313" key="4">
    <source>
        <dbReference type="Proteomes" id="UP000066480"/>
    </source>
</evidence>
<feature type="transmembrane region" description="Helical" evidence="2">
    <location>
        <begin position="93"/>
        <end position="111"/>
    </location>
</feature>
<sequence>MLLAHPVLTGAVALLAVNDQVLKPAYGTWWTGKLSDVAGVVLVTWVLAVVTGYAGRSALMVALAFVALKVVPGVAEAAAPILGGVTLRDPTDLVALVALGPVVVYLQRVSIRPPRALRATRPAVRASRSRVARVVVAGVTCGLAALAVGATSCAEQQEVSNVRVDGGSVWAQVGSTDGDLDHQVSSAVHNSTAGSASSTLAVRPRWARSIDGGRTWTSANGEPSTSSDAGRSACSDALGCFRLVGRDRVEHRDPTSSAWSTAFAFTREQKRRLKARDHGVCSGQSVQIDLRTLLIVPRPDGEHVVVAAGSEGALERTPSGEWHRRAVLGCRPTSLTGPSQLIYLQAAPFALAVLSLVPLVIGIMRRQPWRGAGGLAIALGGAFTTGILLAIFTFLQIDYLGSGPALAVICAVIFLISLWVARGPKSPRGPEFRDA</sequence>
<protein>
    <submittedName>
        <fullName evidence="3">Uncharacterized protein</fullName>
    </submittedName>
</protein>
<dbReference type="Proteomes" id="UP000066480">
    <property type="component" value="Chromosome"/>
</dbReference>
<keyword evidence="2" id="KW-1133">Transmembrane helix</keyword>
<name>A0A0K1JMJ4_9MICO</name>
<feature type="transmembrane region" description="Helical" evidence="2">
    <location>
        <begin position="341"/>
        <end position="363"/>
    </location>
</feature>
<gene>
    <name evidence="3" type="ORF">VV02_22215</name>
</gene>
<keyword evidence="2" id="KW-0812">Transmembrane</keyword>
<accession>A0A0K1JMJ4</accession>
<reference evidence="3 4" key="1">
    <citation type="submission" date="2015-03" db="EMBL/GenBank/DDBJ databases">
        <title>Luteipulveratus halotolerans sp. nov., a novel actinobacterium (Dermacoccaceae) from Sarawak, Malaysia.</title>
        <authorList>
            <person name="Juboi H."/>
            <person name="Basik A."/>
            <person name="Shamsul S.S."/>
            <person name="Arnold P."/>
            <person name="Schmitt E.K."/>
            <person name="Sanglier J.-J."/>
            <person name="Yeo T."/>
        </authorList>
    </citation>
    <scope>NUCLEOTIDE SEQUENCE [LARGE SCALE GENOMIC DNA]</scope>
    <source>
        <strain evidence="3 4">MN07-A0370</strain>
    </source>
</reference>
<feature type="transmembrane region" description="Helical" evidence="2">
    <location>
        <begin position="131"/>
        <end position="150"/>
    </location>
</feature>
<keyword evidence="4" id="KW-1185">Reference proteome</keyword>
<evidence type="ECO:0000313" key="3">
    <source>
        <dbReference type="EMBL" id="AKU17942.1"/>
    </source>
</evidence>
<feature type="region of interest" description="Disordered" evidence="1">
    <location>
        <begin position="211"/>
        <end position="232"/>
    </location>
</feature>